<gene>
    <name evidence="1" type="ORF">LCGC14_1968750</name>
</gene>
<organism evidence="1">
    <name type="scientific">marine sediment metagenome</name>
    <dbReference type="NCBI Taxonomy" id="412755"/>
    <lineage>
        <taxon>unclassified sequences</taxon>
        <taxon>metagenomes</taxon>
        <taxon>ecological metagenomes</taxon>
    </lineage>
</organism>
<accession>A0A0F9FCC9</accession>
<evidence type="ECO:0000313" key="1">
    <source>
        <dbReference type="EMBL" id="KKL84029.1"/>
    </source>
</evidence>
<dbReference type="EMBL" id="LAZR01021813">
    <property type="protein sequence ID" value="KKL84029.1"/>
    <property type="molecule type" value="Genomic_DNA"/>
</dbReference>
<proteinExistence type="predicted"/>
<protein>
    <submittedName>
        <fullName evidence="1">Uncharacterized protein</fullName>
    </submittedName>
</protein>
<feature type="non-terminal residue" evidence="1">
    <location>
        <position position="1"/>
    </location>
</feature>
<dbReference type="AlphaFoldDB" id="A0A0F9FCC9"/>
<sequence length="30" mass="3036">DTQGQGNQGVQVVIINDGKAHDGAVDAISE</sequence>
<comment type="caution">
    <text evidence="1">The sequence shown here is derived from an EMBL/GenBank/DDBJ whole genome shotgun (WGS) entry which is preliminary data.</text>
</comment>
<reference evidence="1" key="1">
    <citation type="journal article" date="2015" name="Nature">
        <title>Complex archaea that bridge the gap between prokaryotes and eukaryotes.</title>
        <authorList>
            <person name="Spang A."/>
            <person name="Saw J.H."/>
            <person name="Jorgensen S.L."/>
            <person name="Zaremba-Niedzwiedzka K."/>
            <person name="Martijn J."/>
            <person name="Lind A.E."/>
            <person name="van Eijk R."/>
            <person name="Schleper C."/>
            <person name="Guy L."/>
            <person name="Ettema T.J."/>
        </authorList>
    </citation>
    <scope>NUCLEOTIDE SEQUENCE</scope>
</reference>
<name>A0A0F9FCC9_9ZZZZ</name>